<sequence>MLTFLREHNYNVSKHITSNLLMAVMVLCTSVFTCGGELGVYFTPRSRIDFLEELRRLHAGSRLAWALNCPNWTMATWRQLCDIDQLNSRLSSRNTSPHHLRLSLWATQIERLRA</sequence>
<keyword evidence="1" id="KW-1133">Transmembrane helix</keyword>
<name>C9SHY0_VERA1</name>
<proteinExistence type="predicted"/>
<keyword evidence="3" id="KW-1185">Reference proteome</keyword>
<dbReference type="Proteomes" id="UP000008698">
    <property type="component" value="Unassembled WGS sequence"/>
</dbReference>
<evidence type="ECO:0000313" key="3">
    <source>
        <dbReference type="Proteomes" id="UP000008698"/>
    </source>
</evidence>
<keyword evidence="1" id="KW-0812">Transmembrane</keyword>
<dbReference type="GeneID" id="9530273"/>
<protein>
    <submittedName>
        <fullName evidence="2">Predicted protein</fullName>
    </submittedName>
</protein>
<organism evidence="3">
    <name type="scientific">Verticillium alfalfae (strain VaMs.102 / ATCC MYA-4576 / FGSC 10136)</name>
    <name type="common">Verticillium wilt of alfalfa</name>
    <name type="synonym">Verticillium albo-atrum</name>
    <dbReference type="NCBI Taxonomy" id="526221"/>
    <lineage>
        <taxon>Eukaryota</taxon>
        <taxon>Fungi</taxon>
        <taxon>Dikarya</taxon>
        <taxon>Ascomycota</taxon>
        <taxon>Pezizomycotina</taxon>
        <taxon>Sordariomycetes</taxon>
        <taxon>Hypocreomycetidae</taxon>
        <taxon>Glomerellales</taxon>
        <taxon>Plectosphaerellaceae</taxon>
        <taxon>Verticillium</taxon>
    </lineage>
</organism>
<dbReference type="HOGENOM" id="CLU_2122931_0_0_1"/>
<dbReference type="KEGG" id="val:VDBG_04662"/>
<dbReference type="AlphaFoldDB" id="C9SHY0"/>
<reference evidence="3" key="1">
    <citation type="journal article" date="2011" name="PLoS Pathog.">
        <title>Comparative genomics yields insights into niche adaptation of plant vascular wilt pathogens.</title>
        <authorList>
            <person name="Klosterman S.J."/>
            <person name="Subbarao K.V."/>
            <person name="Kang S."/>
            <person name="Veronese P."/>
            <person name="Gold S.E."/>
            <person name="Thomma B.P.H.J."/>
            <person name="Chen Z."/>
            <person name="Henrissat B."/>
            <person name="Lee Y.-H."/>
            <person name="Park J."/>
            <person name="Garcia-Pedrajas M.D."/>
            <person name="Barbara D.J."/>
            <person name="Anchieta A."/>
            <person name="de Jonge R."/>
            <person name="Santhanam P."/>
            <person name="Maruthachalam K."/>
            <person name="Atallah Z."/>
            <person name="Amyotte S.G."/>
            <person name="Paz Z."/>
            <person name="Inderbitzin P."/>
            <person name="Hayes R.J."/>
            <person name="Heiman D.I."/>
            <person name="Young S."/>
            <person name="Zeng Q."/>
            <person name="Engels R."/>
            <person name="Galagan J."/>
            <person name="Cuomo C.A."/>
            <person name="Dobinson K.F."/>
            <person name="Ma L.-J."/>
        </authorList>
    </citation>
    <scope>NUCLEOTIDE SEQUENCE [LARGE SCALE GENOMIC DNA]</scope>
    <source>
        <strain evidence="3">VaMs.102 / ATCC MYA-4576 / FGSC 10136</strain>
    </source>
</reference>
<evidence type="ECO:0000313" key="2">
    <source>
        <dbReference type="EMBL" id="EEY18553.1"/>
    </source>
</evidence>
<accession>C9SHY0</accession>
<keyword evidence="1" id="KW-0472">Membrane</keyword>
<feature type="transmembrane region" description="Helical" evidence="1">
    <location>
        <begin position="20"/>
        <end position="42"/>
    </location>
</feature>
<evidence type="ECO:0000256" key="1">
    <source>
        <dbReference type="SAM" id="Phobius"/>
    </source>
</evidence>
<gene>
    <name evidence="2" type="ORF">VDBG_04662</name>
</gene>
<dbReference type="EMBL" id="DS985218">
    <property type="protein sequence ID" value="EEY18553.1"/>
    <property type="molecule type" value="Genomic_DNA"/>
</dbReference>
<dbReference type="RefSeq" id="XP_003005056.1">
    <property type="nucleotide sequence ID" value="XM_003005010.1"/>
</dbReference>